<proteinExistence type="predicted"/>
<sequence length="365" mass="40532">MAAKSGEITENKKPHLHFKNASLNSEIITGSACSLSLPSDLSEAPDIKNWFSSYVYESPALGTEDDMVLGNSESGKMGFDSEELHQLEMKIPGSSCSASLLSEPPDIRNWFSSYVYESPALDTEDELKCFISKKSELEKVGFDTEEHNEFGTKGICLGKRQSTPKVCDEETVGGKHKEENSSGRLKQSVISCSSKCDSIQKPETSFTMHDGSPEKTFYKEDVSERQRWTRGADCTSKADSETNKPPSKMSISCSNNKEKGVNESAANGFISTKKNKSTHKNDMNCSNNSQDNNVQYVKKMKLKSPLNEGQGGLGRKPLYEKTNLHYEVAMPETSGKWQCPQKSKPDLGPPMKQLGLERWVHRVLQ</sequence>
<dbReference type="PANTHER" id="PTHR36368:SF1">
    <property type="entry name" value="ATP-DEPENDENT CASEINOLYTIC PROTEASE_CROTONASE FAMILY PROTEIN"/>
    <property type="match status" value="1"/>
</dbReference>
<keyword evidence="3" id="KW-1185">Reference proteome</keyword>
<accession>A0A835IXZ1</accession>
<evidence type="ECO:0000313" key="2">
    <source>
        <dbReference type="EMBL" id="KAF9624272.1"/>
    </source>
</evidence>
<gene>
    <name evidence="2" type="ORF">IFM89_009180</name>
</gene>
<comment type="caution">
    <text evidence="2">The sequence shown here is derived from an EMBL/GenBank/DDBJ whole genome shotgun (WGS) entry which is preliminary data.</text>
</comment>
<dbReference type="PANTHER" id="PTHR36368">
    <property type="entry name" value="ATP-DEPENDENT CASEINOLYTIC PROTEASE/CROTONASE FAMILY PROTEIN"/>
    <property type="match status" value="1"/>
</dbReference>
<feature type="region of interest" description="Disordered" evidence="1">
    <location>
        <begin position="331"/>
        <end position="353"/>
    </location>
</feature>
<name>A0A835IXZ1_9MAGN</name>
<evidence type="ECO:0000313" key="3">
    <source>
        <dbReference type="Proteomes" id="UP000631114"/>
    </source>
</evidence>
<organism evidence="2 3">
    <name type="scientific">Coptis chinensis</name>
    <dbReference type="NCBI Taxonomy" id="261450"/>
    <lineage>
        <taxon>Eukaryota</taxon>
        <taxon>Viridiplantae</taxon>
        <taxon>Streptophyta</taxon>
        <taxon>Embryophyta</taxon>
        <taxon>Tracheophyta</taxon>
        <taxon>Spermatophyta</taxon>
        <taxon>Magnoliopsida</taxon>
        <taxon>Ranunculales</taxon>
        <taxon>Ranunculaceae</taxon>
        <taxon>Coptidoideae</taxon>
        <taxon>Coptis</taxon>
    </lineage>
</organism>
<feature type="region of interest" description="Disordered" evidence="1">
    <location>
        <begin position="229"/>
        <end position="260"/>
    </location>
</feature>
<reference evidence="2 3" key="1">
    <citation type="submission" date="2020-10" db="EMBL/GenBank/DDBJ databases">
        <title>The Coptis chinensis genome and diversification of protoberbering-type alkaloids.</title>
        <authorList>
            <person name="Wang B."/>
            <person name="Shu S."/>
            <person name="Song C."/>
            <person name="Liu Y."/>
        </authorList>
    </citation>
    <scope>NUCLEOTIDE SEQUENCE [LARGE SCALE GENOMIC DNA]</scope>
    <source>
        <strain evidence="2">HL-2020</strain>
        <tissue evidence="2">Leaf</tissue>
    </source>
</reference>
<feature type="compositionally biased region" description="Polar residues" evidence="1">
    <location>
        <begin position="243"/>
        <end position="255"/>
    </location>
</feature>
<dbReference type="Proteomes" id="UP000631114">
    <property type="component" value="Unassembled WGS sequence"/>
</dbReference>
<dbReference type="AlphaFoldDB" id="A0A835IXZ1"/>
<dbReference type="OrthoDB" id="1847229at2759"/>
<dbReference type="EMBL" id="JADFTS010000001">
    <property type="protein sequence ID" value="KAF9624272.1"/>
    <property type="molecule type" value="Genomic_DNA"/>
</dbReference>
<protein>
    <submittedName>
        <fullName evidence="2">Uncharacterized protein</fullName>
    </submittedName>
</protein>
<evidence type="ECO:0000256" key="1">
    <source>
        <dbReference type="SAM" id="MobiDB-lite"/>
    </source>
</evidence>